<dbReference type="EMBL" id="LAZR01003973">
    <property type="protein sequence ID" value="KKN12963.1"/>
    <property type="molecule type" value="Genomic_DNA"/>
</dbReference>
<organism evidence="2">
    <name type="scientific">marine sediment metagenome</name>
    <dbReference type="NCBI Taxonomy" id="412755"/>
    <lineage>
        <taxon>unclassified sequences</taxon>
        <taxon>metagenomes</taxon>
        <taxon>ecological metagenomes</taxon>
    </lineage>
</organism>
<feature type="region of interest" description="Disordered" evidence="1">
    <location>
        <begin position="1"/>
        <end position="36"/>
    </location>
</feature>
<reference evidence="2" key="1">
    <citation type="journal article" date="2015" name="Nature">
        <title>Complex archaea that bridge the gap between prokaryotes and eukaryotes.</title>
        <authorList>
            <person name="Spang A."/>
            <person name="Saw J.H."/>
            <person name="Jorgensen S.L."/>
            <person name="Zaremba-Niedzwiedzka K."/>
            <person name="Martijn J."/>
            <person name="Lind A.E."/>
            <person name="van Eijk R."/>
            <person name="Schleper C."/>
            <person name="Guy L."/>
            <person name="Ettema T.J."/>
        </authorList>
    </citation>
    <scope>NUCLEOTIDE SEQUENCE</scope>
</reference>
<evidence type="ECO:0000256" key="1">
    <source>
        <dbReference type="SAM" id="MobiDB-lite"/>
    </source>
</evidence>
<proteinExistence type="predicted"/>
<accession>A0A0F9R698</accession>
<dbReference type="AlphaFoldDB" id="A0A0F9R698"/>
<feature type="compositionally biased region" description="Basic and acidic residues" evidence="1">
    <location>
        <begin position="1"/>
        <end position="15"/>
    </location>
</feature>
<sequence>MGSKQEMKDWLRGKDGTSYGKRIGAPKPKPEPEPEPKLLVLDSLNASAPTADWNIVYAESGQFSVSPDGTDALLSFGKYDGARVSELAADHDGRGYLTWILGRDFHAGLLDVVRKYTG</sequence>
<gene>
    <name evidence="2" type="ORF">LCGC14_1011160</name>
</gene>
<protein>
    <submittedName>
        <fullName evidence="2">Uncharacterized protein</fullName>
    </submittedName>
</protein>
<comment type="caution">
    <text evidence="2">The sequence shown here is derived from an EMBL/GenBank/DDBJ whole genome shotgun (WGS) entry which is preliminary data.</text>
</comment>
<evidence type="ECO:0000313" key="2">
    <source>
        <dbReference type="EMBL" id="KKN12963.1"/>
    </source>
</evidence>
<name>A0A0F9R698_9ZZZZ</name>